<comment type="caution">
    <text evidence="10">The sequence shown here is derived from an EMBL/GenBank/DDBJ whole genome shotgun (WGS) entry which is preliminary data.</text>
</comment>
<feature type="region of interest" description="Disordered" evidence="8">
    <location>
        <begin position="1"/>
        <end position="22"/>
    </location>
</feature>
<organism evidence="10 11">
    <name type="scientific">Niveomyces insectorum RCEF 264</name>
    <dbReference type="NCBI Taxonomy" id="1081102"/>
    <lineage>
        <taxon>Eukaryota</taxon>
        <taxon>Fungi</taxon>
        <taxon>Dikarya</taxon>
        <taxon>Ascomycota</taxon>
        <taxon>Pezizomycotina</taxon>
        <taxon>Sordariomycetes</taxon>
        <taxon>Hypocreomycetidae</taxon>
        <taxon>Hypocreales</taxon>
        <taxon>Cordycipitaceae</taxon>
        <taxon>Niveomyces</taxon>
    </lineage>
</organism>
<dbReference type="Pfam" id="PF00096">
    <property type="entry name" value="zf-C2H2"/>
    <property type="match status" value="1"/>
</dbReference>
<sequence>MAATSATTTSSMSAPVLSGTSGGPPYQPYQCSVCGSRFTRHENLKRHAALHARPGKEGALLCTLCSATFARPDLRSRHMRRKHADHGSTWTTTQRIRRHTSTSAGKASPTADRQSTTLSQTSGEDECDGGDGGDGLHTMDQSTANAPASVFGSHNLLSDVSMGSLPMASSDVSHRVTTASSSAGGLEGADAFAAAAAAAATVSTASPSLSFDMSFLFEPNAAAGFNFDLSPLFQDTGWYPSPAQVDEGCSLFFTHVAFFVPILHQPTFDAGQAPRRLILAMLSLGYQYGEDPDCYHEQDSGVRLSMRCLQQALSLLAASSDNADPAAGEDSFVSTITTVQAYLLLQIHAMMYQCASDTAVDGLALHAKIVALARTSSLWQPHCSTVDGSTPAAGDLESLWRLAMRQESHKRTMFAVHQIDALWYQLLSVPRSVSHLEFKHSLPCPADDWAAPSSTAWAHRQLIAGFNQSAGGGGHAAMGYTEAVRLFLSPDDADRGALTAFDAYGALNIVQFLISSAREISGWSTMTGMLSVERIQPLKDSLLALRPYIHTSPQTSHDAATSPAALMCAATWEIAMIELQLWSPAHTRGLVGRTVRDVLLGKEDTDALHWPAAPAAFLYDVATAEAVRPHVDWFLHYLDAAQAPDLEAPWTTLYAYKAFLIAWQLMFSSSSSRLGGSEGGFQGAMQVVDVADGDLRGALRWARKVFQRRRRWPLGRLILRCLERLEQLEQP</sequence>
<evidence type="ECO:0000313" key="11">
    <source>
        <dbReference type="Proteomes" id="UP000076874"/>
    </source>
</evidence>
<keyword evidence="11" id="KW-1185">Reference proteome</keyword>
<protein>
    <submittedName>
        <fullName evidence="10">Transcription factor</fullName>
    </submittedName>
</protein>
<dbReference type="STRING" id="1081102.A0A167X610"/>
<evidence type="ECO:0000256" key="2">
    <source>
        <dbReference type="ARBA" id="ARBA00022723"/>
    </source>
</evidence>
<dbReference type="GO" id="GO:0000981">
    <property type="term" value="F:DNA-binding transcription factor activity, RNA polymerase II-specific"/>
    <property type="evidence" value="ECO:0007669"/>
    <property type="project" value="InterPro"/>
</dbReference>
<reference evidence="10 11" key="1">
    <citation type="journal article" date="2016" name="Genome Biol. Evol.">
        <title>Divergent and convergent evolution of fungal pathogenicity.</title>
        <authorList>
            <person name="Shang Y."/>
            <person name="Xiao G."/>
            <person name="Zheng P."/>
            <person name="Cen K."/>
            <person name="Zhan S."/>
            <person name="Wang C."/>
        </authorList>
    </citation>
    <scope>NUCLEOTIDE SEQUENCE [LARGE SCALE GENOMIC DNA]</scope>
    <source>
        <strain evidence="10 11">RCEF 264</strain>
    </source>
</reference>
<keyword evidence="5" id="KW-0862">Zinc</keyword>
<dbReference type="InterPro" id="IPR051059">
    <property type="entry name" value="VerF-like"/>
</dbReference>
<evidence type="ECO:0000256" key="8">
    <source>
        <dbReference type="SAM" id="MobiDB-lite"/>
    </source>
</evidence>
<dbReference type="GO" id="GO:0006351">
    <property type="term" value="P:DNA-templated transcription"/>
    <property type="evidence" value="ECO:0007669"/>
    <property type="project" value="InterPro"/>
</dbReference>
<accession>A0A167X610</accession>
<evidence type="ECO:0000256" key="5">
    <source>
        <dbReference type="ARBA" id="ARBA00022833"/>
    </source>
</evidence>
<keyword evidence="3" id="KW-0677">Repeat</keyword>
<keyword evidence="6" id="KW-0539">Nucleus</keyword>
<dbReference type="GO" id="GO:0000785">
    <property type="term" value="C:chromatin"/>
    <property type="evidence" value="ECO:0007669"/>
    <property type="project" value="TreeGrafter"/>
</dbReference>
<comment type="subcellular location">
    <subcellularLocation>
        <location evidence="1">Nucleus</location>
    </subcellularLocation>
</comment>
<feature type="region of interest" description="Disordered" evidence="8">
    <location>
        <begin position="78"/>
        <end position="142"/>
    </location>
</feature>
<dbReference type="OrthoDB" id="8117402at2759"/>
<evidence type="ECO:0000259" key="9">
    <source>
        <dbReference type="PROSITE" id="PS50157"/>
    </source>
</evidence>
<dbReference type="PANTHER" id="PTHR40626">
    <property type="entry name" value="MIP31509P"/>
    <property type="match status" value="1"/>
</dbReference>
<dbReference type="EMBL" id="AZHD01000004">
    <property type="protein sequence ID" value="OAA64574.1"/>
    <property type="molecule type" value="Genomic_DNA"/>
</dbReference>
<dbReference type="GO" id="GO:0008270">
    <property type="term" value="F:zinc ion binding"/>
    <property type="evidence" value="ECO:0007669"/>
    <property type="project" value="UniProtKB-KW"/>
</dbReference>
<evidence type="ECO:0000256" key="7">
    <source>
        <dbReference type="PROSITE-ProRule" id="PRU00042"/>
    </source>
</evidence>
<dbReference type="PANTHER" id="PTHR40626:SF11">
    <property type="entry name" value="ZINC FINGER PROTEIN YPR022C"/>
    <property type="match status" value="1"/>
</dbReference>
<evidence type="ECO:0000313" key="10">
    <source>
        <dbReference type="EMBL" id="OAA64574.1"/>
    </source>
</evidence>
<dbReference type="CDD" id="cd12148">
    <property type="entry name" value="fungal_TF_MHR"/>
    <property type="match status" value="1"/>
</dbReference>
<keyword evidence="4 7" id="KW-0863">Zinc-finger</keyword>
<name>A0A167X610_9HYPO</name>
<evidence type="ECO:0000256" key="1">
    <source>
        <dbReference type="ARBA" id="ARBA00004123"/>
    </source>
</evidence>
<evidence type="ECO:0000256" key="3">
    <source>
        <dbReference type="ARBA" id="ARBA00022737"/>
    </source>
</evidence>
<dbReference type="Gene3D" id="3.30.160.60">
    <property type="entry name" value="Classic Zinc Finger"/>
    <property type="match status" value="1"/>
</dbReference>
<proteinExistence type="predicted"/>
<feature type="compositionally biased region" description="Polar residues" evidence="8">
    <location>
        <begin position="101"/>
        <end position="122"/>
    </location>
</feature>
<dbReference type="GO" id="GO:0000978">
    <property type="term" value="F:RNA polymerase II cis-regulatory region sequence-specific DNA binding"/>
    <property type="evidence" value="ECO:0007669"/>
    <property type="project" value="InterPro"/>
</dbReference>
<dbReference type="PROSITE" id="PS50157">
    <property type="entry name" value="ZINC_FINGER_C2H2_2"/>
    <property type="match status" value="1"/>
</dbReference>
<dbReference type="Pfam" id="PF04082">
    <property type="entry name" value="Fungal_trans"/>
    <property type="match status" value="1"/>
</dbReference>
<feature type="domain" description="C2H2-type" evidence="9">
    <location>
        <begin position="29"/>
        <end position="56"/>
    </location>
</feature>
<feature type="compositionally biased region" description="Low complexity" evidence="8">
    <location>
        <begin position="1"/>
        <end position="14"/>
    </location>
</feature>
<evidence type="ECO:0000256" key="6">
    <source>
        <dbReference type="ARBA" id="ARBA00023242"/>
    </source>
</evidence>
<dbReference type="InterPro" id="IPR036236">
    <property type="entry name" value="Znf_C2H2_sf"/>
</dbReference>
<evidence type="ECO:0000256" key="4">
    <source>
        <dbReference type="ARBA" id="ARBA00022771"/>
    </source>
</evidence>
<dbReference type="InterPro" id="IPR013087">
    <property type="entry name" value="Znf_C2H2_type"/>
</dbReference>
<dbReference type="GO" id="GO:0005634">
    <property type="term" value="C:nucleus"/>
    <property type="evidence" value="ECO:0007669"/>
    <property type="project" value="UniProtKB-SubCell"/>
</dbReference>
<dbReference type="AlphaFoldDB" id="A0A167X610"/>
<dbReference type="SUPFAM" id="SSF57667">
    <property type="entry name" value="beta-beta-alpha zinc fingers"/>
    <property type="match status" value="1"/>
</dbReference>
<dbReference type="InterPro" id="IPR007219">
    <property type="entry name" value="XnlR_reg_dom"/>
</dbReference>
<gene>
    <name evidence="10" type="ORF">SPI_03221</name>
</gene>
<dbReference type="Proteomes" id="UP000076874">
    <property type="component" value="Unassembled WGS sequence"/>
</dbReference>
<keyword evidence="2" id="KW-0479">Metal-binding</keyword>
<dbReference type="SMART" id="SM00355">
    <property type="entry name" value="ZnF_C2H2"/>
    <property type="match status" value="2"/>
</dbReference>
<dbReference type="FunFam" id="3.30.160.60:FF:000100">
    <property type="entry name" value="Zinc finger 45-like"/>
    <property type="match status" value="1"/>
</dbReference>
<dbReference type="PROSITE" id="PS00028">
    <property type="entry name" value="ZINC_FINGER_C2H2_1"/>
    <property type="match status" value="2"/>
</dbReference>